<feature type="transmembrane region" description="Helical" evidence="8">
    <location>
        <begin position="6"/>
        <end position="21"/>
    </location>
</feature>
<evidence type="ECO:0000256" key="1">
    <source>
        <dbReference type="ARBA" id="ARBA00004651"/>
    </source>
</evidence>
<dbReference type="GO" id="GO:0055085">
    <property type="term" value="P:transmembrane transport"/>
    <property type="evidence" value="ECO:0007669"/>
    <property type="project" value="InterPro"/>
</dbReference>
<reference evidence="9 10" key="1">
    <citation type="submission" date="2018-12" db="EMBL/GenBank/DDBJ databases">
        <title>Complete genome of Litorilituus sediminis.</title>
        <authorList>
            <person name="Liu A."/>
            <person name="Rong J."/>
        </authorList>
    </citation>
    <scope>NUCLEOTIDE SEQUENCE [LARGE SCALE GENOMIC DNA]</scope>
    <source>
        <strain evidence="9 10">JCM 17549</strain>
    </source>
</reference>
<comment type="subcellular location">
    <subcellularLocation>
        <location evidence="1">Cell membrane</location>
        <topology evidence="1">Multi-pass membrane protein</topology>
    </subcellularLocation>
</comment>
<evidence type="ECO:0000256" key="5">
    <source>
        <dbReference type="ARBA" id="ARBA00022692"/>
    </source>
</evidence>
<dbReference type="Gene3D" id="1.20.1530.20">
    <property type="match status" value="1"/>
</dbReference>
<evidence type="ECO:0000313" key="9">
    <source>
        <dbReference type="EMBL" id="QBG37226.1"/>
    </source>
</evidence>
<dbReference type="EMBL" id="CP034759">
    <property type="protein sequence ID" value="QBG37226.1"/>
    <property type="molecule type" value="Genomic_DNA"/>
</dbReference>
<evidence type="ECO:0000256" key="2">
    <source>
        <dbReference type="ARBA" id="ARBA00010145"/>
    </source>
</evidence>
<feature type="transmembrane region" description="Helical" evidence="8">
    <location>
        <begin position="174"/>
        <end position="193"/>
    </location>
</feature>
<evidence type="ECO:0000256" key="3">
    <source>
        <dbReference type="ARBA" id="ARBA00022448"/>
    </source>
</evidence>
<evidence type="ECO:0000256" key="6">
    <source>
        <dbReference type="ARBA" id="ARBA00022989"/>
    </source>
</evidence>
<dbReference type="PANTHER" id="PTHR36838:SF3">
    <property type="entry name" value="TRANSPORTER AUXIN EFFLUX CARRIER EC FAMILY"/>
    <property type="match status" value="1"/>
</dbReference>
<feature type="transmembrane region" description="Helical" evidence="8">
    <location>
        <begin position="292"/>
        <end position="314"/>
    </location>
</feature>
<dbReference type="GO" id="GO:0005886">
    <property type="term" value="C:plasma membrane"/>
    <property type="evidence" value="ECO:0007669"/>
    <property type="project" value="UniProtKB-SubCell"/>
</dbReference>
<dbReference type="Pfam" id="PF03547">
    <property type="entry name" value="Mem_trans"/>
    <property type="match status" value="1"/>
</dbReference>
<feature type="transmembrane region" description="Helical" evidence="8">
    <location>
        <begin position="205"/>
        <end position="227"/>
    </location>
</feature>
<feature type="transmembrane region" description="Helical" evidence="8">
    <location>
        <begin position="133"/>
        <end position="154"/>
    </location>
</feature>
<keyword evidence="10" id="KW-1185">Reference proteome</keyword>
<keyword evidence="4" id="KW-1003">Cell membrane</keyword>
<dbReference type="OrthoDB" id="5870554at2"/>
<dbReference type="InterPro" id="IPR004776">
    <property type="entry name" value="Mem_transp_PIN-like"/>
</dbReference>
<name>A0A4P6P689_9GAMM</name>
<feature type="transmembrane region" description="Helical" evidence="8">
    <location>
        <begin position="262"/>
        <end position="283"/>
    </location>
</feature>
<dbReference type="KEGG" id="lsd:EMK97_16545"/>
<dbReference type="AlphaFoldDB" id="A0A4P6P689"/>
<keyword evidence="3" id="KW-0813">Transport</keyword>
<organism evidence="9 10">
    <name type="scientific">Litorilituus sediminis</name>
    <dbReference type="NCBI Taxonomy" id="718192"/>
    <lineage>
        <taxon>Bacteria</taxon>
        <taxon>Pseudomonadati</taxon>
        <taxon>Pseudomonadota</taxon>
        <taxon>Gammaproteobacteria</taxon>
        <taxon>Alteromonadales</taxon>
        <taxon>Colwelliaceae</taxon>
        <taxon>Litorilituus</taxon>
    </lineage>
</organism>
<feature type="transmembrane region" description="Helical" evidence="8">
    <location>
        <begin position="105"/>
        <end position="127"/>
    </location>
</feature>
<accession>A0A4P6P689</accession>
<keyword evidence="6 8" id="KW-1133">Transmembrane helix</keyword>
<dbReference type="RefSeq" id="WP_130603893.1">
    <property type="nucleotide sequence ID" value="NZ_CP034759.1"/>
</dbReference>
<keyword evidence="7 8" id="KW-0472">Membrane</keyword>
<keyword evidence="5 8" id="KW-0812">Transmembrane</keyword>
<evidence type="ECO:0000256" key="7">
    <source>
        <dbReference type="ARBA" id="ARBA00023136"/>
    </source>
</evidence>
<comment type="similarity">
    <text evidence="2">Belongs to the auxin efflux carrier (TC 2.A.69) family.</text>
</comment>
<dbReference type="InterPro" id="IPR038770">
    <property type="entry name" value="Na+/solute_symporter_sf"/>
</dbReference>
<dbReference type="Proteomes" id="UP000290244">
    <property type="component" value="Chromosome"/>
</dbReference>
<feature type="transmembrane region" description="Helical" evidence="8">
    <location>
        <begin position="33"/>
        <end position="52"/>
    </location>
</feature>
<sequence>MNILAIIGPLVLLALMGFICTKSRWLDKSQLDALSKFTFSISIPAFLFYQMANANFSEQVNFSLFAAFYVPVLFCFCLALALNALVKKRNKISEHNSEDYQSNAVFALGASYSNTVIVGLPVLLAAFGQQVLGIVFLVISFHSAMLFALTAAIASKEQCKLSQFDLIKFLKQTFNNPLIISIFSGLIVNLFAIDLPEILDTSLELLGKPAITLALFILGASLSFYRVSNKINTIALATIVKLLILPALVYFSALYVFNLNTLVTTTLVILSASPTGVNAYLIALQQKSQQELVAGTVVVSTLLSTLTIPLWLLAL</sequence>
<evidence type="ECO:0000256" key="8">
    <source>
        <dbReference type="SAM" id="Phobius"/>
    </source>
</evidence>
<gene>
    <name evidence="9" type="ORF">EMK97_16545</name>
</gene>
<proteinExistence type="inferred from homology"/>
<protein>
    <submittedName>
        <fullName evidence="9">AEC family transporter</fullName>
    </submittedName>
</protein>
<feature type="transmembrane region" description="Helical" evidence="8">
    <location>
        <begin position="234"/>
        <end position="256"/>
    </location>
</feature>
<feature type="transmembrane region" description="Helical" evidence="8">
    <location>
        <begin position="64"/>
        <end position="85"/>
    </location>
</feature>
<evidence type="ECO:0000256" key="4">
    <source>
        <dbReference type="ARBA" id="ARBA00022475"/>
    </source>
</evidence>
<evidence type="ECO:0000313" key="10">
    <source>
        <dbReference type="Proteomes" id="UP000290244"/>
    </source>
</evidence>
<dbReference type="PANTHER" id="PTHR36838">
    <property type="entry name" value="AUXIN EFFLUX CARRIER FAMILY PROTEIN"/>
    <property type="match status" value="1"/>
</dbReference>